<dbReference type="PRINTS" id="PR00205">
    <property type="entry name" value="CADHERIN"/>
</dbReference>
<keyword evidence="10" id="KW-0472">Membrane</keyword>
<dbReference type="GO" id="GO:0034332">
    <property type="term" value="P:adherens junction organization"/>
    <property type="evidence" value="ECO:0007669"/>
    <property type="project" value="TreeGrafter"/>
</dbReference>
<evidence type="ECO:0000256" key="7">
    <source>
        <dbReference type="ARBA" id="ARBA00022837"/>
    </source>
</evidence>
<feature type="domain" description="Cadherin" evidence="13">
    <location>
        <begin position="5"/>
        <end position="97"/>
    </location>
</feature>
<keyword evidence="8" id="KW-0130">Cell adhesion</keyword>
<dbReference type="PANTHER" id="PTHR24027:SF91">
    <property type="entry name" value="CADHERIN-7"/>
    <property type="match status" value="1"/>
</dbReference>
<feature type="domain" description="Cadherin" evidence="13">
    <location>
        <begin position="323"/>
        <end position="423"/>
    </location>
</feature>
<dbReference type="CDD" id="cd11304">
    <property type="entry name" value="Cadherin_repeat"/>
    <property type="match status" value="3"/>
</dbReference>
<name>A0A3B3X7L7_9TELE</name>
<dbReference type="SUPFAM" id="SSF49313">
    <property type="entry name" value="Cadherin-like"/>
    <property type="match status" value="4"/>
</dbReference>
<comment type="subcellular location">
    <subcellularLocation>
        <location evidence="1">Cell membrane</location>
        <topology evidence="1">Single-pass type I membrane protein</topology>
    </subcellularLocation>
</comment>
<dbReference type="GO" id="GO:0007043">
    <property type="term" value="P:cell-cell junction assembly"/>
    <property type="evidence" value="ECO:0007669"/>
    <property type="project" value="TreeGrafter"/>
</dbReference>
<evidence type="ECO:0000259" key="13">
    <source>
        <dbReference type="PROSITE" id="PS50268"/>
    </source>
</evidence>
<keyword evidence="7 12" id="KW-0106">Calcium</keyword>
<keyword evidence="9" id="KW-1133">Transmembrane helix</keyword>
<dbReference type="Ensembl" id="ENSPMET00000031250.1">
    <property type="protein sequence ID" value="ENSPMEP00000011041.1"/>
    <property type="gene ID" value="ENSPMEG00000013086.1"/>
</dbReference>
<evidence type="ECO:0000256" key="2">
    <source>
        <dbReference type="ARBA" id="ARBA00022475"/>
    </source>
</evidence>
<evidence type="ECO:0000256" key="10">
    <source>
        <dbReference type="ARBA" id="ARBA00023136"/>
    </source>
</evidence>
<dbReference type="STRING" id="48701.ENSPMEP00000011041"/>
<keyword evidence="4" id="KW-0479">Metal-binding</keyword>
<keyword evidence="5" id="KW-0732">Signal</keyword>
<feature type="domain" description="Cadherin" evidence="13">
    <location>
        <begin position="96"/>
        <end position="205"/>
    </location>
</feature>
<reference evidence="14" key="2">
    <citation type="submission" date="2025-09" db="UniProtKB">
        <authorList>
            <consortium name="Ensembl"/>
        </authorList>
    </citation>
    <scope>IDENTIFICATION</scope>
</reference>
<dbReference type="GO" id="GO:0044331">
    <property type="term" value="P:cell-cell adhesion mediated by cadherin"/>
    <property type="evidence" value="ECO:0007669"/>
    <property type="project" value="TreeGrafter"/>
</dbReference>
<dbReference type="Gene3D" id="2.60.40.60">
    <property type="entry name" value="Cadherins"/>
    <property type="match status" value="4"/>
</dbReference>
<proteinExistence type="predicted"/>
<dbReference type="FunFam" id="2.60.40.60:FF:000097">
    <property type="entry name" value="cadherin-12 isoform X1"/>
    <property type="match status" value="1"/>
</dbReference>
<evidence type="ECO:0000256" key="4">
    <source>
        <dbReference type="ARBA" id="ARBA00022723"/>
    </source>
</evidence>
<keyword evidence="15" id="KW-1185">Reference proteome</keyword>
<dbReference type="InterPro" id="IPR039808">
    <property type="entry name" value="Cadherin"/>
</dbReference>
<evidence type="ECO:0000256" key="12">
    <source>
        <dbReference type="PROSITE-ProRule" id="PRU00043"/>
    </source>
</evidence>
<dbReference type="GO" id="GO:0005509">
    <property type="term" value="F:calcium ion binding"/>
    <property type="evidence" value="ECO:0007669"/>
    <property type="project" value="UniProtKB-UniRule"/>
</dbReference>
<evidence type="ECO:0000313" key="14">
    <source>
        <dbReference type="Ensembl" id="ENSPMEP00000011041.1"/>
    </source>
</evidence>
<evidence type="ECO:0000256" key="3">
    <source>
        <dbReference type="ARBA" id="ARBA00022692"/>
    </source>
</evidence>
<keyword evidence="2" id="KW-1003">Cell membrane</keyword>
<dbReference type="GO" id="GO:0000902">
    <property type="term" value="P:cell morphogenesis"/>
    <property type="evidence" value="ECO:0007669"/>
    <property type="project" value="TreeGrafter"/>
</dbReference>
<dbReference type="GO" id="GO:0005912">
    <property type="term" value="C:adherens junction"/>
    <property type="evidence" value="ECO:0007669"/>
    <property type="project" value="TreeGrafter"/>
</dbReference>
<dbReference type="Proteomes" id="UP000261480">
    <property type="component" value="Unplaced"/>
</dbReference>
<dbReference type="FunFam" id="2.60.40.60:FF:000012">
    <property type="entry name" value="Cadherin 24"/>
    <property type="match status" value="1"/>
</dbReference>
<dbReference type="PROSITE" id="PS50268">
    <property type="entry name" value="CADHERIN_2"/>
    <property type="match status" value="4"/>
</dbReference>
<dbReference type="SMART" id="SM00112">
    <property type="entry name" value="CA"/>
    <property type="match status" value="4"/>
</dbReference>
<evidence type="ECO:0000256" key="8">
    <source>
        <dbReference type="ARBA" id="ARBA00022889"/>
    </source>
</evidence>
<dbReference type="GO" id="GO:0007156">
    <property type="term" value="P:homophilic cell adhesion via plasma membrane adhesion molecules"/>
    <property type="evidence" value="ECO:0007669"/>
    <property type="project" value="InterPro"/>
</dbReference>
<dbReference type="Pfam" id="PF00028">
    <property type="entry name" value="Cadherin"/>
    <property type="match status" value="3"/>
</dbReference>
<evidence type="ECO:0000256" key="9">
    <source>
        <dbReference type="ARBA" id="ARBA00022989"/>
    </source>
</evidence>
<dbReference type="InterPro" id="IPR020894">
    <property type="entry name" value="Cadherin_CS"/>
</dbReference>
<reference evidence="14" key="1">
    <citation type="submission" date="2025-08" db="UniProtKB">
        <authorList>
            <consortium name="Ensembl"/>
        </authorList>
    </citation>
    <scope>IDENTIFICATION</scope>
</reference>
<evidence type="ECO:0000256" key="11">
    <source>
        <dbReference type="ARBA" id="ARBA00023180"/>
    </source>
</evidence>
<dbReference type="GO" id="GO:0045296">
    <property type="term" value="F:cadherin binding"/>
    <property type="evidence" value="ECO:0007669"/>
    <property type="project" value="TreeGrafter"/>
</dbReference>
<dbReference type="GO" id="GO:0008013">
    <property type="term" value="F:beta-catenin binding"/>
    <property type="evidence" value="ECO:0007669"/>
    <property type="project" value="TreeGrafter"/>
</dbReference>
<dbReference type="InterPro" id="IPR015919">
    <property type="entry name" value="Cadherin-like_sf"/>
</dbReference>
<dbReference type="PANTHER" id="PTHR24027">
    <property type="entry name" value="CADHERIN-23"/>
    <property type="match status" value="1"/>
</dbReference>
<dbReference type="GO" id="GO:0016339">
    <property type="term" value="P:calcium-dependent cell-cell adhesion via plasma membrane cell adhesion molecules"/>
    <property type="evidence" value="ECO:0007669"/>
    <property type="project" value="TreeGrafter"/>
</dbReference>
<evidence type="ECO:0000256" key="6">
    <source>
        <dbReference type="ARBA" id="ARBA00022737"/>
    </source>
</evidence>
<evidence type="ECO:0000313" key="15">
    <source>
        <dbReference type="Proteomes" id="UP000261480"/>
    </source>
</evidence>
<protein>
    <recommendedName>
        <fullName evidence="13">Cadherin domain-containing protein</fullName>
    </recommendedName>
</protein>
<organism evidence="14 15">
    <name type="scientific">Poecilia mexicana</name>
    <dbReference type="NCBI Taxonomy" id="48701"/>
    <lineage>
        <taxon>Eukaryota</taxon>
        <taxon>Metazoa</taxon>
        <taxon>Chordata</taxon>
        <taxon>Craniata</taxon>
        <taxon>Vertebrata</taxon>
        <taxon>Euteleostomi</taxon>
        <taxon>Actinopterygii</taxon>
        <taxon>Neopterygii</taxon>
        <taxon>Teleostei</taxon>
        <taxon>Neoteleostei</taxon>
        <taxon>Acanthomorphata</taxon>
        <taxon>Ovalentaria</taxon>
        <taxon>Atherinomorphae</taxon>
        <taxon>Cyprinodontiformes</taxon>
        <taxon>Poeciliidae</taxon>
        <taxon>Poeciliinae</taxon>
        <taxon>Poecilia</taxon>
    </lineage>
</organism>
<dbReference type="GO" id="GO:0016477">
    <property type="term" value="P:cell migration"/>
    <property type="evidence" value="ECO:0007669"/>
    <property type="project" value="TreeGrafter"/>
</dbReference>
<sequence length="437" mass="47105">CLCAGTSVVTVKATDADDPTYGTAAQIVYSLLQGGPYFTVDPNTVVRTALPDLDRETRDRYQLVVQARDLLGRRGALSGTTAVTVTLTDVNDNPPRFPNYRFSIPESVSAPAVVARIKAVDPDLGQNAEVEYRVLDGDGPGTFRVLTDPNTQEPQGLDFEVQSSYLLRVEASNRQTDARFLLAGPFNDEVLVQVQVEDEDESPVFSESIHHLSVSEDAPVGTSVGAVSAHDPDRSNSSIYSIDRKSDIGGFFDIDSSSGTIRTSRLLDREVRVQHNITIIAMETDPSQAGSVLVLVSVTDVNDNPPSFGAESRTLICEDLQVVRILSAMDLDDPEDGHHFLFSLPAGSDANLSFSLTDNGNTASVLALQPGLRLRDRPVHLVAVVIADSGRPSLSSTNTLTVSVCRCDRYGNQRRCSRDEPHHVAVATAAVLTGLLT</sequence>
<dbReference type="AlphaFoldDB" id="A0A3B3X7L7"/>
<dbReference type="GO" id="GO:0016342">
    <property type="term" value="C:catenin complex"/>
    <property type="evidence" value="ECO:0007669"/>
    <property type="project" value="TreeGrafter"/>
</dbReference>
<dbReference type="FunFam" id="2.60.40.60:FF:000123">
    <property type="entry name" value="Protocadherin beta 4"/>
    <property type="match status" value="1"/>
</dbReference>
<evidence type="ECO:0000256" key="1">
    <source>
        <dbReference type="ARBA" id="ARBA00004251"/>
    </source>
</evidence>
<evidence type="ECO:0000256" key="5">
    <source>
        <dbReference type="ARBA" id="ARBA00022729"/>
    </source>
</evidence>
<keyword evidence="11" id="KW-0325">Glycoprotein</keyword>
<feature type="domain" description="Cadherin" evidence="13">
    <location>
        <begin position="206"/>
        <end position="308"/>
    </location>
</feature>
<keyword evidence="3" id="KW-0812">Transmembrane</keyword>
<accession>A0A3B3X7L7</accession>
<dbReference type="InterPro" id="IPR002126">
    <property type="entry name" value="Cadherin-like_dom"/>
</dbReference>
<keyword evidence="6" id="KW-0677">Repeat</keyword>
<dbReference type="PROSITE" id="PS00232">
    <property type="entry name" value="CADHERIN_1"/>
    <property type="match status" value="2"/>
</dbReference>